<organism evidence="2 3">
    <name type="scientific">Nocardia amikacinitolerans</name>
    <dbReference type="NCBI Taxonomy" id="756689"/>
    <lineage>
        <taxon>Bacteria</taxon>
        <taxon>Bacillati</taxon>
        <taxon>Actinomycetota</taxon>
        <taxon>Actinomycetes</taxon>
        <taxon>Mycobacteriales</taxon>
        <taxon>Nocardiaceae</taxon>
        <taxon>Nocardia</taxon>
    </lineage>
</organism>
<name>A0A285LQ94_9NOCA</name>
<sequence length="412" mass="47260">MAHVGGGVSDMPDGYDKDRGPYDSNERGRIFESGTDRFYRDRERGYVYQSRIYEAGDEKIRFDKAKDDRGKVSTIEDKSGRIGGKKDEKQLRVLRALLERGEVNQHLLRSVEGEYISKEARELIDGLSRDFPNQFTHQLISRADAREIWARGLHLERGQQLELPGVREKAREQAARQRQAPAPSLVKQRELPAVSLVRTEEQQRDRSRRSEDARQRKERDRAAQLREAQERLSRAVADQNRRLAAAREQGKPLAAQELKRSHDSITHQLDTVRAMEAAQARETLEKAGLGAKQIEAMEPILKQGRETPRLDMVRDIDALGSAVQNAAKAQQRREEIERQREQVRDRVDRSPLPREVAQILELGRPQPGETPRPAPGREASQARLHYDVAKERQREQERHRQRGLGREPEGSA</sequence>
<feature type="compositionally biased region" description="Basic and acidic residues" evidence="1">
    <location>
        <begin position="384"/>
        <end position="412"/>
    </location>
</feature>
<evidence type="ECO:0000313" key="2">
    <source>
        <dbReference type="EMBL" id="SNY87114.1"/>
    </source>
</evidence>
<feature type="region of interest" description="Disordered" evidence="1">
    <location>
        <begin position="246"/>
        <end position="265"/>
    </location>
</feature>
<feature type="region of interest" description="Disordered" evidence="1">
    <location>
        <begin position="326"/>
        <end position="412"/>
    </location>
</feature>
<feature type="region of interest" description="Disordered" evidence="1">
    <location>
        <begin position="1"/>
        <end position="29"/>
    </location>
</feature>
<gene>
    <name evidence="2" type="ORF">SAMN04244553_4050</name>
</gene>
<feature type="compositionally biased region" description="Basic and acidic residues" evidence="1">
    <location>
        <begin position="198"/>
        <end position="233"/>
    </location>
</feature>
<dbReference type="AlphaFoldDB" id="A0A285LQ94"/>
<keyword evidence="3" id="KW-1185">Reference proteome</keyword>
<feature type="compositionally biased region" description="Basic and acidic residues" evidence="1">
    <location>
        <begin position="14"/>
        <end position="29"/>
    </location>
</feature>
<dbReference type="EMBL" id="OBEG01000004">
    <property type="protein sequence ID" value="SNY87114.1"/>
    <property type="molecule type" value="Genomic_DNA"/>
</dbReference>
<feature type="region of interest" description="Disordered" evidence="1">
    <location>
        <begin position="164"/>
        <end position="233"/>
    </location>
</feature>
<accession>A0A285LQ94</accession>
<feature type="compositionally biased region" description="Basic and acidic residues" evidence="1">
    <location>
        <begin position="164"/>
        <end position="175"/>
    </location>
</feature>
<feature type="compositionally biased region" description="Basic and acidic residues" evidence="1">
    <location>
        <begin position="331"/>
        <end position="352"/>
    </location>
</feature>
<dbReference type="Proteomes" id="UP000219565">
    <property type="component" value="Unassembled WGS sequence"/>
</dbReference>
<proteinExistence type="predicted"/>
<reference evidence="2 3" key="1">
    <citation type="submission" date="2017-09" db="EMBL/GenBank/DDBJ databases">
        <authorList>
            <person name="Ehlers B."/>
            <person name="Leendertz F.H."/>
        </authorList>
    </citation>
    <scope>NUCLEOTIDE SEQUENCE [LARGE SCALE GENOMIC DNA]</scope>
    <source>
        <strain evidence="2 3">DSM 45537</strain>
    </source>
</reference>
<protein>
    <submittedName>
        <fullName evidence="2">Uncharacterized protein</fullName>
    </submittedName>
</protein>
<evidence type="ECO:0000313" key="3">
    <source>
        <dbReference type="Proteomes" id="UP000219565"/>
    </source>
</evidence>
<evidence type="ECO:0000256" key="1">
    <source>
        <dbReference type="SAM" id="MobiDB-lite"/>
    </source>
</evidence>